<reference evidence="1 2" key="1">
    <citation type="submission" date="2015-11" db="EMBL/GenBank/DDBJ databases">
        <title>Expanding the genomic diversity of Burkholderia species for the development of highly accurate diagnostics.</title>
        <authorList>
            <person name="Sahl J."/>
            <person name="Keim P."/>
            <person name="Wagner D."/>
        </authorList>
    </citation>
    <scope>NUCLEOTIDE SEQUENCE [LARGE SCALE GENOMIC DNA]</scope>
    <source>
        <strain evidence="1 2">MSMB378WGS</strain>
    </source>
</reference>
<dbReference type="Proteomes" id="UP000063236">
    <property type="component" value="Unassembled WGS sequence"/>
</dbReference>
<evidence type="ECO:0000313" key="1">
    <source>
        <dbReference type="EMBL" id="KWF55117.1"/>
    </source>
</evidence>
<organism evidence="1 2">
    <name type="scientific">Burkholderia diffusa</name>
    <dbReference type="NCBI Taxonomy" id="488732"/>
    <lineage>
        <taxon>Bacteria</taxon>
        <taxon>Pseudomonadati</taxon>
        <taxon>Pseudomonadota</taxon>
        <taxon>Betaproteobacteria</taxon>
        <taxon>Burkholderiales</taxon>
        <taxon>Burkholderiaceae</taxon>
        <taxon>Burkholderia</taxon>
        <taxon>Burkholderia cepacia complex</taxon>
    </lineage>
</organism>
<evidence type="ECO:0000313" key="2">
    <source>
        <dbReference type="Proteomes" id="UP000063236"/>
    </source>
</evidence>
<dbReference type="AlphaFoldDB" id="A0AAW3PHJ9"/>
<dbReference type="EMBL" id="LPJV01000023">
    <property type="protein sequence ID" value="KWF55117.1"/>
    <property type="molecule type" value="Genomic_DNA"/>
</dbReference>
<comment type="caution">
    <text evidence="1">The sequence shown here is derived from an EMBL/GenBank/DDBJ whole genome shotgun (WGS) entry which is preliminary data.</text>
</comment>
<sequence length="62" mass="6102">MRAGAAGGGREKPAFYRRAHLTGGTAASPAGGLLSRRPGAACVPIADGGGRTGSAGIVPRQW</sequence>
<protein>
    <submittedName>
        <fullName evidence="1">Uncharacterized protein</fullName>
    </submittedName>
</protein>
<name>A0AAW3PHJ9_9BURK</name>
<accession>A0AAW3PHJ9</accession>
<proteinExistence type="predicted"/>
<gene>
    <name evidence="1" type="ORF">WL88_13245</name>
</gene>